<dbReference type="AlphaFoldDB" id="R7S1I0"/>
<dbReference type="OrthoDB" id="2554322at2759"/>
<feature type="region of interest" description="Disordered" evidence="1">
    <location>
        <begin position="473"/>
        <end position="588"/>
    </location>
</feature>
<reference evidence="3" key="1">
    <citation type="journal article" date="2012" name="Science">
        <title>The Paleozoic origin of enzymatic lignin decomposition reconstructed from 31 fungal genomes.</title>
        <authorList>
            <person name="Floudas D."/>
            <person name="Binder M."/>
            <person name="Riley R."/>
            <person name="Barry K."/>
            <person name="Blanchette R.A."/>
            <person name="Henrissat B."/>
            <person name="Martinez A.T."/>
            <person name="Otillar R."/>
            <person name="Spatafora J.W."/>
            <person name="Yadav J.S."/>
            <person name="Aerts A."/>
            <person name="Benoit I."/>
            <person name="Boyd A."/>
            <person name="Carlson A."/>
            <person name="Copeland A."/>
            <person name="Coutinho P.M."/>
            <person name="de Vries R.P."/>
            <person name="Ferreira P."/>
            <person name="Findley K."/>
            <person name="Foster B."/>
            <person name="Gaskell J."/>
            <person name="Glotzer D."/>
            <person name="Gorecki P."/>
            <person name="Heitman J."/>
            <person name="Hesse C."/>
            <person name="Hori C."/>
            <person name="Igarashi K."/>
            <person name="Jurgens J.A."/>
            <person name="Kallen N."/>
            <person name="Kersten P."/>
            <person name="Kohler A."/>
            <person name="Kuees U."/>
            <person name="Kumar T.K.A."/>
            <person name="Kuo A."/>
            <person name="LaButti K."/>
            <person name="Larrondo L.F."/>
            <person name="Lindquist E."/>
            <person name="Ling A."/>
            <person name="Lombard V."/>
            <person name="Lucas S."/>
            <person name="Lundell T."/>
            <person name="Martin R."/>
            <person name="McLaughlin D.J."/>
            <person name="Morgenstern I."/>
            <person name="Morin E."/>
            <person name="Murat C."/>
            <person name="Nagy L.G."/>
            <person name="Nolan M."/>
            <person name="Ohm R.A."/>
            <person name="Patyshakuliyeva A."/>
            <person name="Rokas A."/>
            <person name="Ruiz-Duenas F.J."/>
            <person name="Sabat G."/>
            <person name="Salamov A."/>
            <person name="Samejima M."/>
            <person name="Schmutz J."/>
            <person name="Slot J.C."/>
            <person name="St John F."/>
            <person name="Stenlid J."/>
            <person name="Sun H."/>
            <person name="Sun S."/>
            <person name="Syed K."/>
            <person name="Tsang A."/>
            <person name="Wiebenga A."/>
            <person name="Young D."/>
            <person name="Pisabarro A."/>
            <person name="Eastwood D.C."/>
            <person name="Martin F."/>
            <person name="Cullen D."/>
            <person name="Grigoriev I.V."/>
            <person name="Hibbett D.S."/>
        </authorList>
    </citation>
    <scope>NUCLEOTIDE SEQUENCE [LARGE SCALE GENOMIC DNA]</scope>
    <source>
        <strain evidence="3">HHB-11173 SS5</strain>
    </source>
</reference>
<dbReference type="HOGENOM" id="CLU_357926_0_0_1"/>
<dbReference type="eggNOG" id="ENOG502SD3M">
    <property type="taxonomic scope" value="Eukaryota"/>
</dbReference>
<gene>
    <name evidence="2" type="ORF">PUNSTDRAFT_108565</name>
</gene>
<evidence type="ECO:0000256" key="1">
    <source>
        <dbReference type="SAM" id="MobiDB-lite"/>
    </source>
</evidence>
<feature type="region of interest" description="Disordered" evidence="1">
    <location>
        <begin position="310"/>
        <end position="342"/>
    </location>
</feature>
<feature type="region of interest" description="Disordered" evidence="1">
    <location>
        <begin position="244"/>
        <end position="280"/>
    </location>
</feature>
<protein>
    <submittedName>
        <fullName evidence="2">Uncharacterized protein</fullName>
    </submittedName>
</protein>
<name>R7S1I0_PUNST</name>
<organism evidence="2 3">
    <name type="scientific">Punctularia strigosozonata (strain HHB-11173)</name>
    <name type="common">White-rot fungus</name>
    <dbReference type="NCBI Taxonomy" id="741275"/>
    <lineage>
        <taxon>Eukaryota</taxon>
        <taxon>Fungi</taxon>
        <taxon>Dikarya</taxon>
        <taxon>Basidiomycota</taxon>
        <taxon>Agaricomycotina</taxon>
        <taxon>Agaricomycetes</taxon>
        <taxon>Corticiales</taxon>
        <taxon>Punctulariaceae</taxon>
        <taxon>Punctularia</taxon>
    </lineage>
</organism>
<feature type="compositionally biased region" description="Polar residues" evidence="1">
    <location>
        <begin position="646"/>
        <end position="684"/>
    </location>
</feature>
<accession>R7S1I0</accession>
<dbReference type="GeneID" id="18876173"/>
<evidence type="ECO:0000313" key="3">
    <source>
        <dbReference type="Proteomes" id="UP000054196"/>
    </source>
</evidence>
<feature type="compositionally biased region" description="Basic and acidic residues" evidence="1">
    <location>
        <begin position="59"/>
        <end position="80"/>
    </location>
</feature>
<proteinExistence type="predicted"/>
<feature type="region of interest" description="Disordered" evidence="1">
    <location>
        <begin position="1"/>
        <end position="169"/>
    </location>
</feature>
<dbReference type="RefSeq" id="XP_007388554.1">
    <property type="nucleotide sequence ID" value="XM_007388492.1"/>
</dbReference>
<keyword evidence="3" id="KW-1185">Reference proteome</keyword>
<evidence type="ECO:0000313" key="2">
    <source>
        <dbReference type="EMBL" id="EIN04083.1"/>
    </source>
</evidence>
<feature type="region of interest" description="Disordered" evidence="1">
    <location>
        <begin position="349"/>
        <end position="368"/>
    </location>
</feature>
<feature type="compositionally biased region" description="Basic residues" evidence="1">
    <location>
        <begin position="40"/>
        <end position="54"/>
    </location>
</feature>
<feature type="compositionally biased region" description="Basic residues" evidence="1">
    <location>
        <begin position="1"/>
        <end position="10"/>
    </location>
</feature>
<feature type="compositionally biased region" description="Polar residues" evidence="1">
    <location>
        <begin position="245"/>
        <end position="255"/>
    </location>
</feature>
<feature type="compositionally biased region" description="Low complexity" evidence="1">
    <location>
        <begin position="563"/>
        <end position="578"/>
    </location>
</feature>
<dbReference type="OMA" id="NWDDDFQ"/>
<dbReference type="EMBL" id="JH687556">
    <property type="protein sequence ID" value="EIN04083.1"/>
    <property type="molecule type" value="Genomic_DNA"/>
</dbReference>
<dbReference type="Proteomes" id="UP000054196">
    <property type="component" value="Unassembled WGS sequence"/>
</dbReference>
<feature type="region of interest" description="Disordered" evidence="1">
    <location>
        <begin position="602"/>
        <end position="739"/>
    </location>
</feature>
<sequence length="783" mass="84304">MGRKQKKRSASSKSALVSGSEYSHDEEALASGRKEGKFLNRVRRISLVGRHKSSKSISTHRDAPEDRNARVSLTDPRERVGQIPMMPASQLKTPEQKEQLLPPIELQPPSPPDRNSERSRLTASSSEPAPSVSFEAFGTDPIHNTTQRAKSPMSIIKAPGSPTHYASLGRSTPVSAITGTASNVPRRNSLGDLKIPARISQAQVGLRRDLGMVREFAASVEALKSLQDAYRALVREVQAILETPESPSRATSPTTGFRIGRRRARSNANPPTAPEQTHKELANAFGTIDSKYRIAWECAELLIELGGGPPAPAAAPPSSVSAPADMHAHAQGQAATDGQKKGRERAITLAGDDRGSKPPTPTFNGPPAAIVPPPSWRASTGRHDLSQRQLLLLRDMLQSSEGSSLSPPISSTPVMEEPVVNRAWRWGDAMNSTITLPSEEGNSVSVPSPLRKQRSHRLGMRGFRDMLKSLRKGVVEHQHQQPTLPLPSPEHIRDHAQLPGRRRAKTSSGPDTVHSNSLRSPYGTQVSLSNHKSSPRRPSLASIFRLGQRSKSNAGGGSSDNMASTRSASSHSAQASTSSEEEDWDRMDSASDMDTAAEALHMSGDGTGTVKMMSHGKRPRRPPILVPTGSGSRTDVSSEGAAKSGRSASTTPVSAMASASRSSIWDESQSSHHSQGQARTTRLSNVDERDEHDRERRGLTPRKPKSKARPGTEPVPSLPSHSGSVRSVPPPSAHSADNVGFALAMTPENIKPLLDNAREVQARLQDCVGEVKTLLQARNQRPS</sequence>
<dbReference type="KEGG" id="psq:PUNSTDRAFT_108565"/>
<feature type="region of interest" description="Disordered" evidence="1">
    <location>
        <begin position="434"/>
        <end position="460"/>
    </location>
</feature>
<feature type="compositionally biased region" description="Basic and acidic residues" evidence="1">
    <location>
        <begin position="685"/>
        <end position="698"/>
    </location>
</feature>
<feature type="compositionally biased region" description="Basic residues" evidence="1">
    <location>
        <begin position="699"/>
        <end position="708"/>
    </location>
</feature>
<feature type="compositionally biased region" description="Polar residues" evidence="1">
    <location>
        <begin position="434"/>
        <end position="446"/>
    </location>
</feature>
<feature type="compositionally biased region" description="Basic and acidic residues" evidence="1">
    <location>
        <begin position="22"/>
        <end position="38"/>
    </location>
</feature>
<feature type="compositionally biased region" description="Polar residues" evidence="1">
    <location>
        <begin position="506"/>
        <end position="532"/>
    </location>
</feature>